<dbReference type="SUPFAM" id="SSF53756">
    <property type="entry name" value="UDP-Glycosyltransferase/glycogen phosphorylase"/>
    <property type="match status" value="1"/>
</dbReference>
<protein>
    <recommendedName>
        <fullName evidence="4">Translation initiation factor 2</fullName>
    </recommendedName>
</protein>
<dbReference type="InterPro" id="IPR043148">
    <property type="entry name" value="TagF_C"/>
</dbReference>
<sequence>MPHGAPADQPELASARRGRGDLAPQGADRRTDRRTDRGQRVVLVAARSAVALHRLLDALPVFEGDPRVVTRFTLVPGSRFGTEALAALDRAGARTVPWEEARRGTHDLVLAASPKGELRTLSGPRALLPHGAGFNKSLREEGSAALPSGLDPHFLMSGDAPWADLYALAHDADADRLTRHCPSVGPRAAVVGDPTLDRLLVSVPHREAYRDALGTGPRRLVVLVSAWGPESLLERRPGLPGELLARHPHDTYRFALVLHPNAYSETGTFDLARHLAPALSAGLLLPDPYEEWAALLVAADAVVTDHGSTALYAAALGRPVVSAYDGDEELVPDSPMARLLASVPRLAGPDGLEEALRLAGSVDTRAAAGAAFAPRGRGRALERLRRELYRLLDLTPPAYAPRPRPFRCPAPPRTDLPETHAVRAEVTGDQVVLVRFPPETREPVHHLAAEYRTGGERAPQSAAVVWRRAYAGGDGDGARGAYGTRSGRGVQGAHGARGAYGARTAWTAGGWTAHALDEFPGCRTAAAILSADRCLLRHHRAGPLLVHVEPQRSAGRVARPDPVAVVSAVHAWLGATPEPRLPAVLSCAIGPVTVRVRVDAARPADLDAYEL</sequence>
<dbReference type="AlphaFoldDB" id="A0A160P6R3"/>
<keyword evidence="3" id="KW-1185">Reference proteome</keyword>
<accession>A0A160P6R3</accession>
<dbReference type="Gene3D" id="3.40.50.12580">
    <property type="match status" value="1"/>
</dbReference>
<evidence type="ECO:0000313" key="2">
    <source>
        <dbReference type="EMBL" id="BAU87567.1"/>
    </source>
</evidence>
<organism evidence="2 3">
    <name type="scientific">Streptomyces laurentii</name>
    <dbReference type="NCBI Taxonomy" id="39478"/>
    <lineage>
        <taxon>Bacteria</taxon>
        <taxon>Bacillati</taxon>
        <taxon>Actinomycetota</taxon>
        <taxon>Actinomycetes</taxon>
        <taxon>Kitasatosporales</taxon>
        <taxon>Streptomycetaceae</taxon>
        <taxon>Streptomyces</taxon>
    </lineage>
</organism>
<feature type="region of interest" description="Disordered" evidence="1">
    <location>
        <begin position="1"/>
        <end position="35"/>
    </location>
</feature>
<dbReference type="EMBL" id="AP017424">
    <property type="protein sequence ID" value="BAU87567.1"/>
    <property type="molecule type" value="Genomic_DNA"/>
</dbReference>
<reference evidence="2 3" key="1">
    <citation type="journal article" date="2016" name="Genome Announc.">
        <title>Complete Genome Sequence of Thiostrepton-Producing Streptomyces laurentii ATCC 31255.</title>
        <authorList>
            <person name="Doi K."/>
            <person name="Fujino Y."/>
            <person name="Nagayoshi Y."/>
            <person name="Ohshima T."/>
            <person name="Ogata S."/>
        </authorList>
    </citation>
    <scope>NUCLEOTIDE SEQUENCE [LARGE SCALE GENOMIC DNA]</scope>
    <source>
        <strain evidence="2 3">ATCC 31255</strain>
    </source>
</reference>
<evidence type="ECO:0000256" key="1">
    <source>
        <dbReference type="SAM" id="MobiDB-lite"/>
    </source>
</evidence>
<proteinExistence type="predicted"/>
<dbReference type="Proteomes" id="UP000217676">
    <property type="component" value="Chromosome"/>
</dbReference>
<name>A0A160P6R3_STRLU</name>
<evidence type="ECO:0008006" key="4">
    <source>
        <dbReference type="Google" id="ProtNLM"/>
    </source>
</evidence>
<gene>
    <name evidence="2" type="ORF">SLA_6701</name>
</gene>
<dbReference type="KEGG" id="slau:SLA_6701"/>
<evidence type="ECO:0000313" key="3">
    <source>
        <dbReference type="Proteomes" id="UP000217676"/>
    </source>
</evidence>